<evidence type="ECO:0000313" key="2">
    <source>
        <dbReference type="EMBL" id="SFI30606.1"/>
    </source>
</evidence>
<reference evidence="3" key="1">
    <citation type="submission" date="2016-10" db="EMBL/GenBank/DDBJ databases">
        <authorList>
            <person name="Varghese N."/>
            <person name="Submissions S."/>
        </authorList>
    </citation>
    <scope>NUCLEOTIDE SEQUENCE [LARGE SCALE GENOMIC DNA]</scope>
    <source>
        <strain evidence="3">CGMCC 4.2126</strain>
    </source>
</reference>
<dbReference type="AlphaFoldDB" id="A0A1I3H4H8"/>
<organism evidence="2 3">
    <name type="scientific">Streptosporangium canum</name>
    <dbReference type="NCBI Taxonomy" id="324952"/>
    <lineage>
        <taxon>Bacteria</taxon>
        <taxon>Bacillati</taxon>
        <taxon>Actinomycetota</taxon>
        <taxon>Actinomycetes</taxon>
        <taxon>Streptosporangiales</taxon>
        <taxon>Streptosporangiaceae</taxon>
        <taxon>Streptosporangium</taxon>
    </lineage>
</organism>
<protein>
    <submittedName>
        <fullName evidence="2">Uncharacterized protein</fullName>
    </submittedName>
</protein>
<accession>A0A1I3H4H8</accession>
<keyword evidence="3" id="KW-1185">Reference proteome</keyword>
<feature type="region of interest" description="Disordered" evidence="1">
    <location>
        <begin position="1"/>
        <end position="33"/>
    </location>
</feature>
<sequence length="296" mass="32444">MACRGRGGGDRRPRRVRGADAWPVAKPGAPTAPITPADELTLSWAEALLVRDCMRDAGFEYWVERPADQDGLLPVGFVLDDVEWARRNGYGTRARNAAVAARKNSRNVAYVNSLPAARRTAYREALNGGAGNEVLSVKLPDGRTINNSLGGCSTSGVERLYGDRATWFRVDRLAMNITPLVMGQLVKDARYTAGVKAWSACMRERGHDYAEPPAAHMAAPGLSVGMTAERAHETEVALAVDEATCARRIDLRATMRALGQEYRPKIGAQYAADLDLYDRMRGEALERAREITRAER</sequence>
<dbReference type="EMBL" id="FOQY01000002">
    <property type="protein sequence ID" value="SFI30606.1"/>
    <property type="molecule type" value="Genomic_DNA"/>
</dbReference>
<evidence type="ECO:0000313" key="3">
    <source>
        <dbReference type="Proteomes" id="UP000199111"/>
    </source>
</evidence>
<evidence type="ECO:0000256" key="1">
    <source>
        <dbReference type="SAM" id="MobiDB-lite"/>
    </source>
</evidence>
<gene>
    <name evidence="2" type="ORF">SAMN05216275_102350</name>
</gene>
<dbReference type="Proteomes" id="UP000199111">
    <property type="component" value="Unassembled WGS sequence"/>
</dbReference>
<proteinExistence type="predicted"/>
<name>A0A1I3H4H8_9ACTN</name>